<sequence length="190" mass="21304">MKRHFILQLVASLFLLSFYSCQTSVPAANNNTTDSTQAGTTTIYVVRHAEKDTSDSKNQDPNLSEAGRKRANALRDLYDQEAIAAFYATKYVRTSQTLQPLAAVKKMEIRTYEGHDFEGLKQQIMQNHKGKTVFVAGHSNTVLSIIKAFGATPPREEIRDEEYSYIFTIKVSPENTATVEEDTFEAVANQ</sequence>
<proteinExistence type="predicted"/>
<dbReference type="InterPro" id="IPR013078">
    <property type="entry name" value="His_Pase_superF_clade-1"/>
</dbReference>
<feature type="signal peptide" evidence="1">
    <location>
        <begin position="1"/>
        <end position="27"/>
    </location>
</feature>
<dbReference type="Gene3D" id="3.40.50.1240">
    <property type="entry name" value="Phosphoglycerate mutase-like"/>
    <property type="match status" value="1"/>
</dbReference>
<dbReference type="SUPFAM" id="SSF53254">
    <property type="entry name" value="Phosphoglycerate mutase-like"/>
    <property type="match status" value="1"/>
</dbReference>
<dbReference type="RefSeq" id="WP_112305938.1">
    <property type="nucleotide sequence ID" value="NZ_QMDV01000003.1"/>
</dbReference>
<gene>
    <name evidence="2" type="ORF">DP923_11195</name>
</gene>
<name>A0A364RDM2_9BACT</name>
<comment type="caution">
    <text evidence="2">The sequence shown here is derived from an EMBL/GenBank/DDBJ whole genome shotgun (WGS) entry which is preliminary data.</text>
</comment>
<protein>
    <submittedName>
        <fullName evidence="2">Histidine phosphatase family protein</fullName>
    </submittedName>
</protein>
<evidence type="ECO:0000313" key="2">
    <source>
        <dbReference type="EMBL" id="RAU82345.1"/>
    </source>
</evidence>
<reference evidence="2 3" key="1">
    <citation type="submission" date="2018-06" db="EMBL/GenBank/DDBJ databases">
        <authorList>
            <person name="Liu Z.-W."/>
        </authorList>
    </citation>
    <scope>NUCLEOTIDE SEQUENCE [LARGE SCALE GENOMIC DNA]</scope>
    <source>
        <strain evidence="2 3">2b14</strain>
    </source>
</reference>
<dbReference type="Proteomes" id="UP000251692">
    <property type="component" value="Unassembled WGS sequence"/>
</dbReference>
<organism evidence="2 3">
    <name type="scientific">Pontibacter arcticus</name>
    <dbReference type="NCBI Taxonomy" id="2080288"/>
    <lineage>
        <taxon>Bacteria</taxon>
        <taxon>Pseudomonadati</taxon>
        <taxon>Bacteroidota</taxon>
        <taxon>Cytophagia</taxon>
        <taxon>Cytophagales</taxon>
        <taxon>Hymenobacteraceae</taxon>
        <taxon>Pontibacter</taxon>
    </lineage>
</organism>
<keyword evidence="1" id="KW-0732">Signal</keyword>
<dbReference type="Pfam" id="PF00300">
    <property type="entry name" value="His_Phos_1"/>
    <property type="match status" value="1"/>
</dbReference>
<evidence type="ECO:0000313" key="3">
    <source>
        <dbReference type="Proteomes" id="UP000251692"/>
    </source>
</evidence>
<dbReference type="OrthoDB" id="3296006at2"/>
<keyword evidence="3" id="KW-1185">Reference proteome</keyword>
<dbReference type="PROSITE" id="PS51257">
    <property type="entry name" value="PROKAR_LIPOPROTEIN"/>
    <property type="match status" value="1"/>
</dbReference>
<dbReference type="AlphaFoldDB" id="A0A364RDM2"/>
<reference evidence="2 3" key="2">
    <citation type="submission" date="2018-07" db="EMBL/GenBank/DDBJ databases">
        <title>Pontibacter sp. 2b14 genomic sequence and assembly.</title>
        <authorList>
            <person name="Du Z.-J."/>
        </authorList>
    </citation>
    <scope>NUCLEOTIDE SEQUENCE [LARGE SCALE GENOMIC DNA]</scope>
    <source>
        <strain evidence="2 3">2b14</strain>
    </source>
</reference>
<evidence type="ECO:0000256" key="1">
    <source>
        <dbReference type="SAM" id="SignalP"/>
    </source>
</evidence>
<dbReference type="InterPro" id="IPR029033">
    <property type="entry name" value="His_PPase_superfam"/>
</dbReference>
<dbReference type="CDD" id="cd07040">
    <property type="entry name" value="HP"/>
    <property type="match status" value="1"/>
</dbReference>
<dbReference type="EMBL" id="QMDV01000003">
    <property type="protein sequence ID" value="RAU82345.1"/>
    <property type="molecule type" value="Genomic_DNA"/>
</dbReference>
<accession>A0A364RDM2</accession>
<feature type="chain" id="PRO_5017075499" evidence="1">
    <location>
        <begin position="28"/>
        <end position="190"/>
    </location>
</feature>